<dbReference type="InterPro" id="IPR029063">
    <property type="entry name" value="SAM-dependent_MTases_sf"/>
</dbReference>
<dbReference type="SUPFAM" id="SSF53335">
    <property type="entry name" value="S-adenosyl-L-methionine-dependent methyltransferases"/>
    <property type="match status" value="1"/>
</dbReference>
<dbReference type="Gene3D" id="3.40.50.150">
    <property type="entry name" value="Vaccinia Virus protein VP39"/>
    <property type="match status" value="1"/>
</dbReference>
<keyword evidence="2" id="KW-0808">Transferase</keyword>
<name>A0A1T4P9T4_9HYPH</name>
<dbReference type="STRING" id="1365950.SAMN05428963_103399"/>
<dbReference type="InterPro" id="IPR013216">
    <property type="entry name" value="Methyltransf_11"/>
</dbReference>
<evidence type="ECO:0000313" key="2">
    <source>
        <dbReference type="EMBL" id="SJZ87996.1"/>
    </source>
</evidence>
<keyword evidence="2" id="KW-0489">Methyltransferase</keyword>
<evidence type="ECO:0000259" key="1">
    <source>
        <dbReference type="Pfam" id="PF08241"/>
    </source>
</evidence>
<dbReference type="GO" id="GO:0032259">
    <property type="term" value="P:methylation"/>
    <property type="evidence" value="ECO:0007669"/>
    <property type="project" value="UniProtKB-KW"/>
</dbReference>
<accession>A0A1T4P9T4</accession>
<dbReference type="Proteomes" id="UP000190135">
    <property type="component" value="Unassembled WGS sequence"/>
</dbReference>
<keyword evidence="2" id="KW-0830">Ubiquinone</keyword>
<dbReference type="InterPro" id="IPR050508">
    <property type="entry name" value="Methyltransf_Superfamily"/>
</dbReference>
<dbReference type="GO" id="GO:0008757">
    <property type="term" value="F:S-adenosylmethionine-dependent methyltransferase activity"/>
    <property type="evidence" value="ECO:0007669"/>
    <property type="project" value="InterPro"/>
</dbReference>
<dbReference type="PANTHER" id="PTHR42912:SF80">
    <property type="entry name" value="METHYLTRANSFERASE DOMAIN-CONTAINING PROTEIN"/>
    <property type="match status" value="1"/>
</dbReference>
<sequence length="298" mass="33281">MMFDAALFDFMTWPVNNYLLEQFESGKRETDVDGMTAGSNYGLRDEIRDFWSDRASNFDEFPGHEIFTEQERQAWHALFSRHLGEAQGRSALDLASGTGVVSHLLDDLGFRVTGLDWSEAMLERATSKAASRGRRITFRLGDAERIIDADESYDVVVTRHLVWTLVDPAAAFTEWLRVLKPGGTLLVIDGDFVSRSPLERLIAKLERFTFNRGAPAGPGLSGELAERHRSILSRVHFKDGARASDVARMLAEAGFADVVIDQRLGPIHRAQARVMPLAKGLARQVQHRYAIRALKPAG</sequence>
<proteinExistence type="predicted"/>
<dbReference type="EMBL" id="FUXL01000003">
    <property type="protein sequence ID" value="SJZ87996.1"/>
    <property type="molecule type" value="Genomic_DNA"/>
</dbReference>
<protein>
    <submittedName>
        <fullName evidence="2">Ubiquinone/menaquinone biosynthesis C-methylase UbiE</fullName>
    </submittedName>
</protein>
<dbReference type="PANTHER" id="PTHR42912">
    <property type="entry name" value="METHYLTRANSFERASE"/>
    <property type="match status" value="1"/>
</dbReference>
<dbReference type="AlphaFoldDB" id="A0A1T4P9T4"/>
<evidence type="ECO:0000313" key="3">
    <source>
        <dbReference type="Proteomes" id="UP000190135"/>
    </source>
</evidence>
<dbReference type="CDD" id="cd02440">
    <property type="entry name" value="AdoMet_MTases"/>
    <property type="match status" value="1"/>
</dbReference>
<dbReference type="Pfam" id="PF08241">
    <property type="entry name" value="Methyltransf_11"/>
    <property type="match status" value="1"/>
</dbReference>
<feature type="domain" description="Methyltransferase type 11" evidence="1">
    <location>
        <begin position="92"/>
        <end position="186"/>
    </location>
</feature>
<gene>
    <name evidence="2" type="ORF">SAMN05428963_103399</name>
</gene>
<keyword evidence="3" id="KW-1185">Reference proteome</keyword>
<reference evidence="2 3" key="1">
    <citation type="submission" date="2017-02" db="EMBL/GenBank/DDBJ databases">
        <authorList>
            <person name="Peterson S.W."/>
        </authorList>
    </citation>
    <scope>NUCLEOTIDE SEQUENCE [LARGE SCALE GENOMIC DNA]</scope>
    <source>
        <strain evidence="2 3">USBA 369</strain>
    </source>
</reference>
<organism evidence="2 3">
    <name type="scientific">Consotaella salsifontis</name>
    <dbReference type="NCBI Taxonomy" id="1365950"/>
    <lineage>
        <taxon>Bacteria</taxon>
        <taxon>Pseudomonadati</taxon>
        <taxon>Pseudomonadota</taxon>
        <taxon>Alphaproteobacteria</taxon>
        <taxon>Hyphomicrobiales</taxon>
        <taxon>Aurantimonadaceae</taxon>
        <taxon>Consotaella</taxon>
    </lineage>
</organism>